<dbReference type="GO" id="GO:0006508">
    <property type="term" value="P:proteolysis"/>
    <property type="evidence" value="ECO:0007669"/>
    <property type="project" value="UniProtKB-KW"/>
</dbReference>
<keyword evidence="5 6" id="KW-0482">Metalloprotease</keyword>
<feature type="transmembrane region" description="Helical" evidence="7">
    <location>
        <begin position="261"/>
        <end position="282"/>
    </location>
</feature>
<feature type="transmembrane region" description="Helical" evidence="7">
    <location>
        <begin position="71"/>
        <end position="94"/>
    </location>
</feature>
<keyword evidence="11" id="KW-1185">Reference proteome</keyword>
<evidence type="ECO:0000313" key="10">
    <source>
        <dbReference type="EMBL" id="MBR7619529.1"/>
    </source>
</evidence>
<keyword evidence="7" id="KW-0812">Transmembrane</keyword>
<protein>
    <submittedName>
        <fullName evidence="10">M48 family metalloprotease</fullName>
        <ecNumber evidence="10">3.4.24.-</ecNumber>
    </submittedName>
</protein>
<comment type="caution">
    <text evidence="10">The sequence shown here is derived from an EMBL/GenBank/DDBJ whole genome shotgun (WGS) entry which is preliminary data.</text>
</comment>
<comment type="cofactor">
    <cofactor evidence="6">
        <name>Zn(2+)</name>
        <dbReference type="ChEBI" id="CHEBI:29105"/>
    </cofactor>
    <text evidence="6">Binds 1 zinc ion per subunit.</text>
</comment>
<evidence type="ECO:0000259" key="9">
    <source>
        <dbReference type="Pfam" id="PF16491"/>
    </source>
</evidence>
<feature type="transmembrane region" description="Helical" evidence="7">
    <location>
        <begin position="303"/>
        <end position="320"/>
    </location>
</feature>
<dbReference type="Pfam" id="PF01435">
    <property type="entry name" value="Peptidase_M48"/>
    <property type="match status" value="1"/>
</dbReference>
<proteinExistence type="inferred from homology"/>
<feature type="transmembrane region" description="Helical" evidence="7">
    <location>
        <begin position="147"/>
        <end position="170"/>
    </location>
</feature>
<dbReference type="EC" id="3.4.24.-" evidence="10"/>
<sequence>MAQFDPAAATQAYLAVLSPEAHAKATAYTQGGHWVLLWAALVAVVVAWLVIKSGVLVKIRSWVEAKKSRPWLAAGLIVGADVIIEGVLTLPWSAYADWWRQKSYGLTDQPFGGWLGETVSMMLISVVMTVILGMCVYAVIRKAPKTWWAWSGGLVAIAFLVLMVLAPVFIEPLFNTYTPAPPGPVRDTVVTMANANGVPSDKIYVYNGSKQSNRYTANVSGLFGTARVAMSDTMFKQGADLAEVKGVVGHEMGHYVHMHSIWLASSFGLLALVLFFLVDRLFAPVARLVGATGVTGISDPAGFPVIGIIIAVLGLLATPITSSISRLVETDADQFSLEHFNEPDGLAKALVKTIEYRAATPSQLEEVMFYDHPAVGSRVRRAMDWKAAHPPKSEPIY</sequence>
<dbReference type="Pfam" id="PF16491">
    <property type="entry name" value="Peptidase_M48_N"/>
    <property type="match status" value="1"/>
</dbReference>
<dbReference type="GO" id="GO:0046872">
    <property type="term" value="F:metal ion binding"/>
    <property type="evidence" value="ECO:0007669"/>
    <property type="project" value="UniProtKB-KW"/>
</dbReference>
<keyword evidence="1 6" id="KW-0645">Protease</keyword>
<dbReference type="Proteomes" id="UP000622580">
    <property type="component" value="Unassembled WGS sequence"/>
</dbReference>
<evidence type="ECO:0000259" key="8">
    <source>
        <dbReference type="Pfam" id="PF01435"/>
    </source>
</evidence>
<evidence type="ECO:0000313" key="11">
    <source>
        <dbReference type="Proteomes" id="UP000622580"/>
    </source>
</evidence>
<keyword evidence="4 6" id="KW-0862">Zinc</keyword>
<feature type="domain" description="Peptidase M48" evidence="8">
    <location>
        <begin position="185"/>
        <end position="385"/>
    </location>
</feature>
<gene>
    <name evidence="10" type="ORF">JKL49_09035</name>
</gene>
<keyword evidence="7" id="KW-0472">Membrane</keyword>
<evidence type="ECO:0000256" key="1">
    <source>
        <dbReference type="ARBA" id="ARBA00022670"/>
    </source>
</evidence>
<feature type="domain" description="CAAX prenyl protease 1 N-terminal" evidence="9">
    <location>
        <begin position="15"/>
        <end position="176"/>
    </location>
</feature>
<evidence type="ECO:0000256" key="5">
    <source>
        <dbReference type="ARBA" id="ARBA00023049"/>
    </source>
</evidence>
<dbReference type="PANTHER" id="PTHR10120">
    <property type="entry name" value="CAAX PRENYL PROTEASE 1"/>
    <property type="match status" value="1"/>
</dbReference>
<evidence type="ECO:0000256" key="2">
    <source>
        <dbReference type="ARBA" id="ARBA00022723"/>
    </source>
</evidence>
<keyword evidence="3 6" id="KW-0378">Hydrolase</keyword>
<dbReference type="InterPro" id="IPR001915">
    <property type="entry name" value="Peptidase_M48"/>
</dbReference>
<dbReference type="GO" id="GO:0004222">
    <property type="term" value="F:metalloendopeptidase activity"/>
    <property type="evidence" value="ECO:0007669"/>
    <property type="project" value="InterPro"/>
</dbReference>
<evidence type="ECO:0000256" key="6">
    <source>
        <dbReference type="RuleBase" id="RU003983"/>
    </source>
</evidence>
<dbReference type="AlphaFoldDB" id="A0A941D161"/>
<keyword evidence="7" id="KW-1133">Transmembrane helix</keyword>
<feature type="transmembrane region" description="Helical" evidence="7">
    <location>
        <begin position="114"/>
        <end position="140"/>
    </location>
</feature>
<dbReference type="EMBL" id="JAGSGD010000001">
    <property type="protein sequence ID" value="MBR7619529.1"/>
    <property type="molecule type" value="Genomic_DNA"/>
</dbReference>
<accession>A0A941D161</accession>
<reference evidence="10" key="1">
    <citation type="submission" date="2021-04" db="EMBL/GenBank/DDBJ databases">
        <title>Draft genome assembly of strain Phenylobacterium sp. 20VBR1 using MiniION and Illumina platforms.</title>
        <authorList>
            <person name="Thomas F.A."/>
            <person name="Krishnan K.P."/>
            <person name="Sinha R.K."/>
        </authorList>
    </citation>
    <scope>NUCLEOTIDE SEQUENCE</scope>
    <source>
        <strain evidence="10">20VBR1</strain>
    </source>
</reference>
<comment type="similarity">
    <text evidence="6">Belongs to the peptidase M48 family.</text>
</comment>
<organism evidence="10 11">
    <name type="scientific">Phenylobacterium glaciei</name>
    <dbReference type="NCBI Taxonomy" id="2803784"/>
    <lineage>
        <taxon>Bacteria</taxon>
        <taxon>Pseudomonadati</taxon>
        <taxon>Pseudomonadota</taxon>
        <taxon>Alphaproteobacteria</taxon>
        <taxon>Caulobacterales</taxon>
        <taxon>Caulobacteraceae</taxon>
        <taxon>Phenylobacterium</taxon>
    </lineage>
</organism>
<dbReference type="Gene3D" id="3.30.2010.10">
    <property type="entry name" value="Metalloproteases ('zincins'), catalytic domain"/>
    <property type="match status" value="1"/>
</dbReference>
<feature type="transmembrane region" description="Helical" evidence="7">
    <location>
        <begin position="33"/>
        <end position="51"/>
    </location>
</feature>
<evidence type="ECO:0000256" key="4">
    <source>
        <dbReference type="ARBA" id="ARBA00022833"/>
    </source>
</evidence>
<keyword evidence="2" id="KW-0479">Metal-binding</keyword>
<dbReference type="InterPro" id="IPR032456">
    <property type="entry name" value="Peptidase_M48_N"/>
</dbReference>
<dbReference type="RefSeq" id="WP_215339877.1">
    <property type="nucleotide sequence ID" value="NZ_JAGSGD010000001.1"/>
</dbReference>
<evidence type="ECO:0000256" key="7">
    <source>
        <dbReference type="SAM" id="Phobius"/>
    </source>
</evidence>
<evidence type="ECO:0000256" key="3">
    <source>
        <dbReference type="ARBA" id="ARBA00022801"/>
    </source>
</evidence>
<name>A0A941D161_9CAUL</name>